<name>A0A9E4K1J0_9GAMM</name>
<dbReference type="PANTHER" id="PTHR34386">
    <property type="entry name" value="GLUTAREDOXIN"/>
    <property type="match status" value="1"/>
</dbReference>
<reference evidence="4" key="1">
    <citation type="journal article" date="2021" name="Proc. Natl. Acad. Sci. U.S.A.">
        <title>Global biogeography of chemosynthetic symbionts reveals both localized and globally distributed symbiont groups. .</title>
        <authorList>
            <person name="Osvatic J.T."/>
            <person name="Wilkins L.G.E."/>
            <person name="Leibrecht L."/>
            <person name="Leray M."/>
            <person name="Zauner S."/>
            <person name="Polzin J."/>
            <person name="Camacho Y."/>
            <person name="Gros O."/>
            <person name="van Gils J.A."/>
            <person name="Eisen J.A."/>
            <person name="Petersen J.M."/>
            <person name="Yuen B."/>
        </authorList>
    </citation>
    <scope>NUCLEOTIDE SEQUENCE</scope>
    <source>
        <strain evidence="4">MAGL173</strain>
    </source>
</reference>
<proteinExistence type="predicted"/>
<evidence type="ECO:0000313" key="4">
    <source>
        <dbReference type="EMBL" id="MCG7937911.1"/>
    </source>
</evidence>
<dbReference type="Pfam" id="PF00462">
    <property type="entry name" value="Glutaredoxin"/>
    <property type="match status" value="1"/>
</dbReference>
<feature type="domain" description="Glutaredoxin" evidence="2">
    <location>
        <begin position="75"/>
        <end position="131"/>
    </location>
</feature>
<dbReference type="InterPro" id="IPR036249">
    <property type="entry name" value="Thioredoxin-like_sf"/>
</dbReference>
<evidence type="ECO:0000313" key="5">
    <source>
        <dbReference type="Proteomes" id="UP000886687"/>
    </source>
</evidence>
<dbReference type="InterPro" id="IPR002109">
    <property type="entry name" value="Glutaredoxin"/>
</dbReference>
<dbReference type="PANTHER" id="PTHR34386:SF1">
    <property type="entry name" value="GLUTAREDOXIN-LIKE PROTEIN NRDH"/>
    <property type="match status" value="1"/>
</dbReference>
<organism evidence="4 5">
    <name type="scientific">Candidatus Thiodiazotropha lotti</name>
    <dbReference type="NCBI Taxonomy" id="2792787"/>
    <lineage>
        <taxon>Bacteria</taxon>
        <taxon>Pseudomonadati</taxon>
        <taxon>Pseudomonadota</taxon>
        <taxon>Gammaproteobacteria</taxon>
        <taxon>Chromatiales</taxon>
        <taxon>Sedimenticolaceae</taxon>
        <taxon>Candidatus Thiodiazotropha</taxon>
    </lineage>
</organism>
<protein>
    <submittedName>
        <fullName evidence="4">Glutaredoxin family protein</fullName>
    </submittedName>
</protein>
<feature type="chain" id="PRO_5038484816" evidence="1">
    <location>
        <begin position="26"/>
        <end position="148"/>
    </location>
</feature>
<evidence type="ECO:0000259" key="3">
    <source>
        <dbReference type="Pfam" id="PF13511"/>
    </source>
</evidence>
<dbReference type="EMBL" id="JAEPDI010000001">
    <property type="protein sequence ID" value="MCG7937911.1"/>
    <property type="molecule type" value="Genomic_DNA"/>
</dbReference>
<dbReference type="SUPFAM" id="SSF52833">
    <property type="entry name" value="Thioredoxin-like"/>
    <property type="match status" value="1"/>
</dbReference>
<dbReference type="GO" id="GO:0009055">
    <property type="term" value="F:electron transfer activity"/>
    <property type="evidence" value="ECO:0007669"/>
    <property type="project" value="TreeGrafter"/>
</dbReference>
<feature type="domain" description="DUF4124" evidence="3">
    <location>
        <begin position="16"/>
        <end position="54"/>
    </location>
</feature>
<gene>
    <name evidence="4" type="ORF">JAZ04_03510</name>
</gene>
<dbReference type="Pfam" id="PF13511">
    <property type="entry name" value="DUF4124"/>
    <property type="match status" value="1"/>
</dbReference>
<dbReference type="Proteomes" id="UP000886687">
    <property type="component" value="Unassembled WGS sequence"/>
</dbReference>
<keyword evidence="1" id="KW-0732">Signal</keyword>
<feature type="signal peptide" evidence="1">
    <location>
        <begin position="1"/>
        <end position="25"/>
    </location>
</feature>
<dbReference type="CDD" id="cd02976">
    <property type="entry name" value="NrdH"/>
    <property type="match status" value="1"/>
</dbReference>
<comment type="caution">
    <text evidence="4">The sequence shown here is derived from an EMBL/GenBank/DDBJ whole genome shotgun (WGS) entry which is preliminary data.</text>
</comment>
<dbReference type="PROSITE" id="PS51354">
    <property type="entry name" value="GLUTAREDOXIN_2"/>
    <property type="match status" value="1"/>
</dbReference>
<evidence type="ECO:0000256" key="1">
    <source>
        <dbReference type="SAM" id="SignalP"/>
    </source>
</evidence>
<dbReference type="AlphaFoldDB" id="A0A9E4K1J0"/>
<dbReference type="Gene3D" id="3.40.30.10">
    <property type="entry name" value="Glutaredoxin"/>
    <property type="match status" value="1"/>
</dbReference>
<evidence type="ECO:0000259" key="2">
    <source>
        <dbReference type="Pfam" id="PF00462"/>
    </source>
</evidence>
<dbReference type="InterPro" id="IPR025392">
    <property type="entry name" value="DUF4124"/>
</dbReference>
<dbReference type="GO" id="GO:0045454">
    <property type="term" value="P:cell redox homeostasis"/>
    <property type="evidence" value="ECO:0007669"/>
    <property type="project" value="TreeGrafter"/>
</dbReference>
<sequence length="148" mass="17024">MNMNSSKIYWVLLPILLLSAAVAEAEIFKWTDEHGKVHFSDKQPADAEASEVKLKINTIKSVSFDRSIFNFGKKVVIYSTDWCGHCEKAKRYFKRKKIKYTEYDIEKSSKGKRQYKKMGATGVPVILVGKRRMNGFSEAGFEKIYNNP</sequence>
<dbReference type="InterPro" id="IPR051548">
    <property type="entry name" value="Grx-like_ET"/>
</dbReference>
<accession>A0A9E4K1J0</accession>